<evidence type="ECO:0000313" key="1">
    <source>
        <dbReference type="EMBL" id="SEM18645.1"/>
    </source>
</evidence>
<proteinExistence type="predicted"/>
<name>A0A1H7WC44_9FLAO</name>
<sequence length="375" mass="43236">MSENIFIAPRLTGKRFEDSSLPVDILDDFRALEELIIEIAKGLYLEENTIRQRVPKGFSDGVYLKLVSIEDGSSIPMFALSTMMSFSSGLPFEEVNFSYFHRAKDKVIQIIANANSDSEISHDNHKYISYFNKIGRNLLDDESIDFGYNFEKSESSSAILNKKTRKRIILSSQQREYSAEFRLFALVPAIDLDKKTFSIETEYGKKECQLTENITDKVLTAVQEYNNKSYVSIQGNALFNSSDRLIKIQEITSFDILDPLDVSFRIHQLQQLKNGWYNGLGTELNKETLDVFANHFNSFYGSKLPLPAIFPTVEGNIQLEWKNNTRNLIATVNMETLHANFFYFDSDSDEEKEDNFDLSQREDWSFVNLFIINYL</sequence>
<dbReference type="Proteomes" id="UP000199450">
    <property type="component" value="Unassembled WGS sequence"/>
</dbReference>
<dbReference type="AlphaFoldDB" id="A0A1H7WC44"/>
<dbReference type="RefSeq" id="WP_089998339.1">
    <property type="nucleotide sequence ID" value="NZ_FOBV01000001.1"/>
</dbReference>
<reference evidence="2" key="1">
    <citation type="submission" date="2016-10" db="EMBL/GenBank/DDBJ databases">
        <authorList>
            <person name="Varghese N."/>
            <person name="Submissions S."/>
        </authorList>
    </citation>
    <scope>NUCLEOTIDE SEQUENCE [LARGE SCALE GENOMIC DNA]</scope>
    <source>
        <strain evidence="2">DSM 17453</strain>
    </source>
</reference>
<keyword evidence="2" id="KW-1185">Reference proteome</keyword>
<dbReference type="STRING" id="295069.SAMN05421856_101618"/>
<accession>A0A1H7WC44</accession>
<dbReference type="EMBL" id="FOBV01000001">
    <property type="protein sequence ID" value="SEM18645.1"/>
    <property type="molecule type" value="Genomic_DNA"/>
</dbReference>
<organism evidence="1 2">
    <name type="scientific">Chryseobacterium taichungense</name>
    <dbReference type="NCBI Taxonomy" id="295069"/>
    <lineage>
        <taxon>Bacteria</taxon>
        <taxon>Pseudomonadati</taxon>
        <taxon>Bacteroidota</taxon>
        <taxon>Flavobacteriia</taxon>
        <taxon>Flavobacteriales</taxon>
        <taxon>Weeksellaceae</taxon>
        <taxon>Chryseobacterium group</taxon>
        <taxon>Chryseobacterium</taxon>
    </lineage>
</organism>
<gene>
    <name evidence="1" type="ORF">SAMN05421856_101618</name>
</gene>
<dbReference type="OrthoDB" id="8456019at2"/>
<protein>
    <submittedName>
        <fullName evidence="1">Uncharacterized protein</fullName>
    </submittedName>
</protein>
<evidence type="ECO:0000313" key="2">
    <source>
        <dbReference type="Proteomes" id="UP000199450"/>
    </source>
</evidence>